<evidence type="ECO:0000256" key="12">
    <source>
        <dbReference type="ARBA" id="ARBA00023136"/>
    </source>
</evidence>
<dbReference type="InterPro" id="IPR004358">
    <property type="entry name" value="Sig_transdc_His_kin-like_C"/>
</dbReference>
<dbReference type="KEGG" id="pace:A6070_03505"/>
<dbReference type="InterPro" id="IPR036097">
    <property type="entry name" value="HisK_dim/P_sf"/>
</dbReference>
<keyword evidence="4" id="KW-0597">Phosphoprotein</keyword>
<dbReference type="InterPro" id="IPR000700">
    <property type="entry name" value="PAS-assoc_C"/>
</dbReference>
<keyword evidence="5" id="KW-0808">Transferase</keyword>
<dbReference type="Gene3D" id="3.30.450.20">
    <property type="entry name" value="PAS domain"/>
    <property type="match status" value="3"/>
</dbReference>
<dbReference type="InterPro" id="IPR005467">
    <property type="entry name" value="His_kinase_dom"/>
</dbReference>
<dbReference type="STRING" id="29542.A6070_03505"/>
<evidence type="ECO:0000259" key="14">
    <source>
        <dbReference type="PROSITE" id="PS50112"/>
    </source>
</evidence>
<dbReference type="SMART" id="SM00387">
    <property type="entry name" value="HATPase_c"/>
    <property type="match status" value="1"/>
</dbReference>
<keyword evidence="7" id="KW-0547">Nucleotide-binding</keyword>
<dbReference type="OrthoDB" id="9808408at2"/>
<evidence type="ECO:0000256" key="6">
    <source>
        <dbReference type="ARBA" id="ARBA00022692"/>
    </source>
</evidence>
<keyword evidence="8" id="KW-0418">Kinase</keyword>
<dbReference type="Gene3D" id="1.10.287.130">
    <property type="match status" value="1"/>
</dbReference>
<dbReference type="InterPro" id="IPR001610">
    <property type="entry name" value="PAC"/>
</dbReference>
<feature type="domain" description="PAS" evidence="14">
    <location>
        <begin position="477"/>
        <end position="521"/>
    </location>
</feature>
<evidence type="ECO:0000259" key="13">
    <source>
        <dbReference type="PROSITE" id="PS50109"/>
    </source>
</evidence>
<dbReference type="SUPFAM" id="SSF47384">
    <property type="entry name" value="Homodimeric domain of signal transducing histidine kinase"/>
    <property type="match status" value="1"/>
</dbReference>
<dbReference type="Pfam" id="PF00512">
    <property type="entry name" value="HisKA"/>
    <property type="match status" value="1"/>
</dbReference>
<dbReference type="NCBIfam" id="TIGR00229">
    <property type="entry name" value="sensory_box"/>
    <property type="match status" value="3"/>
</dbReference>
<evidence type="ECO:0000256" key="11">
    <source>
        <dbReference type="ARBA" id="ARBA00023012"/>
    </source>
</evidence>
<dbReference type="CDD" id="cd00130">
    <property type="entry name" value="PAS"/>
    <property type="match status" value="3"/>
</dbReference>
<evidence type="ECO:0000256" key="1">
    <source>
        <dbReference type="ARBA" id="ARBA00000085"/>
    </source>
</evidence>
<dbReference type="InterPro" id="IPR050351">
    <property type="entry name" value="BphY/WalK/GraS-like"/>
</dbReference>
<feature type="domain" description="PAC" evidence="15">
    <location>
        <begin position="417"/>
        <end position="469"/>
    </location>
</feature>
<keyword evidence="12" id="KW-0472">Membrane</keyword>
<evidence type="ECO:0000256" key="8">
    <source>
        <dbReference type="ARBA" id="ARBA00022777"/>
    </source>
</evidence>
<keyword evidence="6" id="KW-0812">Transmembrane</keyword>
<evidence type="ECO:0000259" key="15">
    <source>
        <dbReference type="PROSITE" id="PS50113"/>
    </source>
</evidence>
<name>A0A1L3GHV3_SYNAC</name>
<dbReference type="Pfam" id="PF08448">
    <property type="entry name" value="PAS_4"/>
    <property type="match status" value="2"/>
</dbReference>
<feature type="domain" description="Histidine kinase" evidence="13">
    <location>
        <begin position="608"/>
        <end position="828"/>
    </location>
</feature>
<dbReference type="GO" id="GO:0007234">
    <property type="term" value="P:osmosensory signaling via phosphorelay pathway"/>
    <property type="evidence" value="ECO:0007669"/>
    <property type="project" value="TreeGrafter"/>
</dbReference>
<dbReference type="GO" id="GO:0016020">
    <property type="term" value="C:membrane"/>
    <property type="evidence" value="ECO:0007669"/>
    <property type="project" value="UniProtKB-SubCell"/>
</dbReference>
<dbReference type="Proteomes" id="UP000182264">
    <property type="component" value="Chromosome"/>
</dbReference>
<dbReference type="InterPro" id="IPR013656">
    <property type="entry name" value="PAS_4"/>
</dbReference>
<dbReference type="CDD" id="cd00082">
    <property type="entry name" value="HisKA"/>
    <property type="match status" value="1"/>
</dbReference>
<dbReference type="SMART" id="SM00388">
    <property type="entry name" value="HisKA"/>
    <property type="match status" value="1"/>
</dbReference>
<dbReference type="InterPro" id="IPR036890">
    <property type="entry name" value="HATPase_C_sf"/>
</dbReference>
<dbReference type="FunFam" id="1.10.287.130:FF:000001">
    <property type="entry name" value="Two-component sensor histidine kinase"/>
    <property type="match status" value="1"/>
</dbReference>
<dbReference type="PANTHER" id="PTHR42878:SF7">
    <property type="entry name" value="SENSOR HISTIDINE KINASE GLRK"/>
    <property type="match status" value="1"/>
</dbReference>
<dbReference type="Pfam" id="PF14417">
    <property type="entry name" value="MEDS"/>
    <property type="match status" value="1"/>
</dbReference>
<dbReference type="GO" id="GO:0000156">
    <property type="term" value="F:phosphorelay response regulator activity"/>
    <property type="evidence" value="ECO:0007669"/>
    <property type="project" value="TreeGrafter"/>
</dbReference>
<evidence type="ECO:0000256" key="10">
    <source>
        <dbReference type="ARBA" id="ARBA00022989"/>
    </source>
</evidence>
<reference evidence="16 17" key="1">
    <citation type="journal article" date="2017" name="Genome Announc.">
        <title>Complete Genome Sequences of Two Acetylene-Fermenting Pelobacter acetylenicus Strains.</title>
        <authorList>
            <person name="Sutton J.M."/>
            <person name="Baesman S.M."/>
            <person name="Fierst J.L."/>
            <person name="Poret-Peterson A.T."/>
            <person name="Oremland R.S."/>
            <person name="Dunlap D.S."/>
            <person name="Akob D.M."/>
        </authorList>
    </citation>
    <scope>NUCLEOTIDE SEQUENCE [LARGE SCALE GENOMIC DNA]</scope>
    <source>
        <strain evidence="16 17">DSM 3247</strain>
    </source>
</reference>
<keyword evidence="11" id="KW-0902">Two-component regulatory system</keyword>
<dbReference type="SUPFAM" id="SSF55874">
    <property type="entry name" value="ATPase domain of HSP90 chaperone/DNA topoisomerase II/histidine kinase"/>
    <property type="match status" value="1"/>
</dbReference>
<proteinExistence type="predicted"/>
<dbReference type="SUPFAM" id="SSF55785">
    <property type="entry name" value="PYP-like sensor domain (PAS domain)"/>
    <property type="match status" value="3"/>
</dbReference>
<dbReference type="Pfam" id="PF13426">
    <property type="entry name" value="PAS_9"/>
    <property type="match status" value="1"/>
</dbReference>
<dbReference type="PROSITE" id="PS50113">
    <property type="entry name" value="PAC"/>
    <property type="match status" value="2"/>
</dbReference>
<feature type="domain" description="PAS" evidence="14">
    <location>
        <begin position="343"/>
        <end position="393"/>
    </location>
</feature>
<comment type="catalytic activity">
    <reaction evidence="1">
        <text>ATP + protein L-histidine = ADP + protein N-phospho-L-histidine.</text>
        <dbReference type="EC" id="2.7.13.3"/>
    </reaction>
</comment>
<evidence type="ECO:0000256" key="9">
    <source>
        <dbReference type="ARBA" id="ARBA00022840"/>
    </source>
</evidence>
<dbReference type="AlphaFoldDB" id="A0A1L3GHV3"/>
<evidence type="ECO:0000313" key="16">
    <source>
        <dbReference type="EMBL" id="APG25238.1"/>
    </source>
</evidence>
<dbReference type="PROSITE" id="PS50112">
    <property type="entry name" value="PAS"/>
    <property type="match status" value="2"/>
</dbReference>
<sequence length="828" mass="92468">MTRIVASGRNFKQKIEDLEWQDHVCYVYDLDQEWQEAASGFLAAGLTRGERGCCLLPAGFWTGQKTRCADDAILFQRAMEKGCLLHPHDEDMLVAWLADLQVFFEKLRAHCSAAGFTGCRCIVDMHWLQRCGIPEQVRGDFLLWLNQSMADMPLLALCGYARQHAAPAELQVAFARHSYVCHAGHLLPGGFGMEPGYGHARRLGLSISKGRRPFRRGPVLDAIFKAAPFALWILNRNRQVVFVNQQVCDTLGVSEEQILSGAWLPAAGAGEYGTFFGMHDPAVYEAGGPVETELSLMHADGCLHDYRVIRTRVMGDDGQIEGILGLALDITDRKIAEKRLRQSERRFRDIALEVGDLIWEVGPNWRFRYLSEKAKDILGYEADRLVGRSLAELDNAAPQETWQVLFRALETAPTRFRNVEKWWQTPDGRQRCLLLSGVPVIGEDGRPGGFRGVAEDITERKQQEANLKRALWQAEDARDKIDSILRSITDALIVVDSGGRFVMLNPAAEDLFGTTAEQALGASVYALCPGSNVSDAIRRLMADVATGSAVDEICLAWPAESARRQTYFKARASQVRNLQGDGPGVIVLFQDMTREREMERLKTEFISTAAHELRTPLTSIMGYLEFCMHPEEFGGFPDAQLREFMAEIYDKAEVLERIVSDLLDISRMDAGREIPLIMETVDVSQVSRKILQHFQLQFPAYRFEMVFAPEISHRVQADRQKLVQVLENLVSNAVKYSPEGSVVRVSGASEGTAYRISVCDRGIGMTPQQIARMFEKFYRAVDLNSGVRGLGLGMHIVKHIIERHGGTIAVHSQPGKGTEIIVNLPLGG</sequence>
<dbReference type="SMART" id="SM00086">
    <property type="entry name" value="PAC"/>
    <property type="match status" value="2"/>
</dbReference>
<protein>
    <recommendedName>
        <fullName evidence="3">histidine kinase</fullName>
        <ecNumber evidence="3">2.7.13.3</ecNumber>
    </recommendedName>
</protein>
<dbReference type="GO" id="GO:0000155">
    <property type="term" value="F:phosphorelay sensor kinase activity"/>
    <property type="evidence" value="ECO:0007669"/>
    <property type="project" value="InterPro"/>
</dbReference>
<dbReference type="InterPro" id="IPR000014">
    <property type="entry name" value="PAS"/>
</dbReference>
<dbReference type="Pfam" id="PF02518">
    <property type="entry name" value="HATPase_c"/>
    <property type="match status" value="1"/>
</dbReference>
<dbReference type="PROSITE" id="PS50109">
    <property type="entry name" value="HIS_KIN"/>
    <property type="match status" value="1"/>
</dbReference>
<comment type="subcellular location">
    <subcellularLocation>
        <location evidence="2">Membrane</location>
        <topology evidence="2">Multi-pass membrane protein</topology>
    </subcellularLocation>
</comment>
<organism evidence="16 17">
    <name type="scientific">Syntrophotalea acetylenica</name>
    <name type="common">Pelobacter acetylenicus</name>
    <dbReference type="NCBI Taxonomy" id="29542"/>
    <lineage>
        <taxon>Bacteria</taxon>
        <taxon>Pseudomonadati</taxon>
        <taxon>Thermodesulfobacteriota</taxon>
        <taxon>Desulfuromonadia</taxon>
        <taxon>Desulfuromonadales</taxon>
        <taxon>Syntrophotaleaceae</taxon>
        <taxon>Syntrophotalea</taxon>
    </lineage>
</organism>
<dbReference type="CDD" id="cd00075">
    <property type="entry name" value="HATPase"/>
    <property type="match status" value="1"/>
</dbReference>
<dbReference type="PRINTS" id="PR00344">
    <property type="entry name" value="BCTRLSENSOR"/>
</dbReference>
<dbReference type="InterPro" id="IPR003594">
    <property type="entry name" value="HATPase_dom"/>
</dbReference>
<feature type="domain" description="PAC" evidence="15">
    <location>
        <begin position="290"/>
        <end position="342"/>
    </location>
</feature>
<dbReference type="InterPro" id="IPR035965">
    <property type="entry name" value="PAS-like_dom_sf"/>
</dbReference>
<keyword evidence="9" id="KW-0067">ATP-binding</keyword>
<dbReference type="InterPro" id="IPR003661">
    <property type="entry name" value="HisK_dim/P_dom"/>
</dbReference>
<evidence type="ECO:0000256" key="2">
    <source>
        <dbReference type="ARBA" id="ARBA00004141"/>
    </source>
</evidence>
<dbReference type="RefSeq" id="WP_072287087.1">
    <property type="nucleotide sequence ID" value="NZ_CP015455.1"/>
</dbReference>
<dbReference type="FunFam" id="3.30.565.10:FF:000006">
    <property type="entry name" value="Sensor histidine kinase WalK"/>
    <property type="match status" value="1"/>
</dbReference>
<accession>A0A1L3GHV3</accession>
<evidence type="ECO:0000256" key="7">
    <source>
        <dbReference type="ARBA" id="ARBA00022741"/>
    </source>
</evidence>
<evidence type="ECO:0000256" key="4">
    <source>
        <dbReference type="ARBA" id="ARBA00022553"/>
    </source>
</evidence>
<dbReference type="PANTHER" id="PTHR42878">
    <property type="entry name" value="TWO-COMPONENT HISTIDINE KINASE"/>
    <property type="match status" value="1"/>
</dbReference>
<evidence type="ECO:0000256" key="3">
    <source>
        <dbReference type="ARBA" id="ARBA00012438"/>
    </source>
</evidence>
<dbReference type="EC" id="2.7.13.3" evidence="3"/>
<dbReference type="GO" id="GO:0030295">
    <property type="term" value="F:protein kinase activator activity"/>
    <property type="evidence" value="ECO:0007669"/>
    <property type="project" value="TreeGrafter"/>
</dbReference>
<dbReference type="SMART" id="SM00091">
    <property type="entry name" value="PAS"/>
    <property type="match status" value="3"/>
</dbReference>
<keyword evidence="17" id="KW-1185">Reference proteome</keyword>
<dbReference type="Gene3D" id="3.30.565.10">
    <property type="entry name" value="Histidine kinase-like ATPase, C-terminal domain"/>
    <property type="match status" value="1"/>
</dbReference>
<evidence type="ECO:0000313" key="17">
    <source>
        <dbReference type="Proteomes" id="UP000182264"/>
    </source>
</evidence>
<dbReference type="EMBL" id="CP015518">
    <property type="protein sequence ID" value="APG25238.1"/>
    <property type="molecule type" value="Genomic_DNA"/>
</dbReference>
<evidence type="ECO:0000256" key="5">
    <source>
        <dbReference type="ARBA" id="ARBA00022679"/>
    </source>
</evidence>
<keyword evidence="10" id="KW-1133">Transmembrane helix</keyword>
<dbReference type="InterPro" id="IPR025847">
    <property type="entry name" value="MEDS_domain"/>
</dbReference>
<gene>
    <name evidence="16" type="ORF">A7E75_09530</name>
</gene>